<keyword evidence="3" id="KW-1185">Reference proteome</keyword>
<evidence type="ECO:0000256" key="1">
    <source>
        <dbReference type="SAM" id="MobiDB-lite"/>
    </source>
</evidence>
<feature type="region of interest" description="Disordered" evidence="1">
    <location>
        <begin position="1"/>
        <end position="30"/>
    </location>
</feature>
<feature type="compositionally biased region" description="Basic and acidic residues" evidence="1">
    <location>
        <begin position="1"/>
        <end position="11"/>
    </location>
</feature>
<accession>A0A7H0IKT2</accession>
<evidence type="ECO:0000313" key="3">
    <source>
        <dbReference type="Proteomes" id="UP000516052"/>
    </source>
</evidence>
<dbReference type="Proteomes" id="UP000516052">
    <property type="component" value="Chromosome"/>
</dbReference>
<organism evidence="2 3">
    <name type="scientific">Streptomyces roseirectus</name>
    <dbReference type="NCBI Taxonomy" id="2768066"/>
    <lineage>
        <taxon>Bacteria</taxon>
        <taxon>Bacillati</taxon>
        <taxon>Actinomycetota</taxon>
        <taxon>Actinomycetes</taxon>
        <taxon>Kitasatosporales</taxon>
        <taxon>Streptomycetaceae</taxon>
        <taxon>Streptomyces</taxon>
    </lineage>
</organism>
<evidence type="ECO:0000313" key="2">
    <source>
        <dbReference type="EMBL" id="QNP73398.1"/>
    </source>
</evidence>
<sequence>MTRIENGREGGRAPGELPGATHAASTERLPALAREVSPGRLSGLPRSAVIEALLRRADDDAHRTPPGWHSAV</sequence>
<dbReference type="EMBL" id="CP060828">
    <property type="protein sequence ID" value="QNP73398.1"/>
    <property type="molecule type" value="Genomic_DNA"/>
</dbReference>
<dbReference type="RefSeq" id="WP_187750338.1">
    <property type="nucleotide sequence ID" value="NZ_CP060828.1"/>
</dbReference>
<dbReference type="AlphaFoldDB" id="A0A7H0IKT2"/>
<gene>
    <name evidence="2" type="ORF">IAG44_30760</name>
</gene>
<name>A0A7H0IKT2_9ACTN</name>
<protein>
    <submittedName>
        <fullName evidence="2">Uncharacterized protein</fullName>
    </submittedName>
</protein>
<dbReference type="KEGG" id="sroi:IAG44_30760"/>
<reference evidence="2 3" key="1">
    <citation type="submission" date="2020-08" db="EMBL/GenBank/DDBJ databases">
        <title>A novel species.</title>
        <authorList>
            <person name="Gao J."/>
        </authorList>
    </citation>
    <scope>NUCLEOTIDE SEQUENCE [LARGE SCALE GENOMIC DNA]</scope>
    <source>
        <strain evidence="2 3">CRXT-G-22</strain>
    </source>
</reference>
<proteinExistence type="predicted"/>